<reference evidence="2" key="1">
    <citation type="submission" date="2023-03" db="EMBL/GenBank/DDBJ databases">
        <title>Massive genome expansion in bonnet fungi (Mycena s.s.) driven by repeated elements and novel gene families across ecological guilds.</title>
        <authorList>
            <consortium name="Lawrence Berkeley National Laboratory"/>
            <person name="Harder C.B."/>
            <person name="Miyauchi S."/>
            <person name="Viragh M."/>
            <person name="Kuo A."/>
            <person name="Thoen E."/>
            <person name="Andreopoulos B."/>
            <person name="Lu D."/>
            <person name="Skrede I."/>
            <person name="Drula E."/>
            <person name="Henrissat B."/>
            <person name="Morin E."/>
            <person name="Kohler A."/>
            <person name="Barry K."/>
            <person name="LaButti K."/>
            <person name="Morin E."/>
            <person name="Salamov A."/>
            <person name="Lipzen A."/>
            <person name="Mereny Z."/>
            <person name="Hegedus B."/>
            <person name="Baldrian P."/>
            <person name="Stursova M."/>
            <person name="Weitz H."/>
            <person name="Taylor A."/>
            <person name="Grigoriev I.V."/>
            <person name="Nagy L.G."/>
            <person name="Martin F."/>
            <person name="Kauserud H."/>
        </authorList>
    </citation>
    <scope>NUCLEOTIDE SEQUENCE</scope>
    <source>
        <strain evidence="2">CBHHK002</strain>
    </source>
</reference>
<accession>A0AAD6YYB3</accession>
<feature type="region of interest" description="Disordered" evidence="1">
    <location>
        <begin position="13"/>
        <end position="70"/>
    </location>
</feature>
<dbReference type="EMBL" id="JARIHO010000143">
    <property type="protein sequence ID" value="KAJ7301100.1"/>
    <property type="molecule type" value="Genomic_DNA"/>
</dbReference>
<sequence>MISEIIGIASAGVGGSISGTSSSSTGFGPSLSHGRGSAGEAPPTPADSPSSQAASDSELSRAQHPTHTVSLTLVDKSGTSLLKQQTEALTRGAIGTQKDYLLDATGASQHLFQFAWVQGIEGGYRVDKDKFRLFLRILSKLRALAEDSFHIDGKSLPPLPTWGKQEDIIEVYDKNAFEILVENFLVLLDRYYNYAEMKPQDCHSDLDEAADRFIRSSRTPNPTECSQHAAHSFPEQGEQAYVTKNESVTFPLQSGLADRFGPSISNVALPRRNQRMGEILNQMAAAFEPPTEHLATNLPSHPEEAEQMR</sequence>
<name>A0AAD6YYB3_9AGAR</name>
<comment type="caution">
    <text evidence="2">The sequence shown here is derived from an EMBL/GenBank/DDBJ whole genome shotgun (WGS) entry which is preliminary data.</text>
</comment>
<evidence type="ECO:0000313" key="2">
    <source>
        <dbReference type="EMBL" id="KAJ7301100.1"/>
    </source>
</evidence>
<keyword evidence="3" id="KW-1185">Reference proteome</keyword>
<gene>
    <name evidence="2" type="ORF">DFH08DRAFT_827810</name>
</gene>
<evidence type="ECO:0000313" key="3">
    <source>
        <dbReference type="Proteomes" id="UP001218218"/>
    </source>
</evidence>
<organism evidence="2 3">
    <name type="scientific">Mycena albidolilacea</name>
    <dbReference type="NCBI Taxonomy" id="1033008"/>
    <lineage>
        <taxon>Eukaryota</taxon>
        <taxon>Fungi</taxon>
        <taxon>Dikarya</taxon>
        <taxon>Basidiomycota</taxon>
        <taxon>Agaricomycotina</taxon>
        <taxon>Agaricomycetes</taxon>
        <taxon>Agaricomycetidae</taxon>
        <taxon>Agaricales</taxon>
        <taxon>Marasmiineae</taxon>
        <taxon>Mycenaceae</taxon>
        <taxon>Mycena</taxon>
    </lineage>
</organism>
<evidence type="ECO:0000256" key="1">
    <source>
        <dbReference type="SAM" id="MobiDB-lite"/>
    </source>
</evidence>
<feature type="compositionally biased region" description="Low complexity" evidence="1">
    <location>
        <begin position="18"/>
        <end position="32"/>
    </location>
</feature>
<feature type="compositionally biased region" description="Low complexity" evidence="1">
    <location>
        <begin position="47"/>
        <end position="57"/>
    </location>
</feature>
<proteinExistence type="predicted"/>
<dbReference type="Proteomes" id="UP001218218">
    <property type="component" value="Unassembled WGS sequence"/>
</dbReference>
<protein>
    <submittedName>
        <fullName evidence="2">Uncharacterized protein</fullName>
    </submittedName>
</protein>
<dbReference type="AlphaFoldDB" id="A0AAD6YYB3"/>